<dbReference type="AlphaFoldDB" id="A0ABD3PE50"/>
<evidence type="ECO:0000256" key="2">
    <source>
        <dbReference type="SAM" id="MobiDB-lite"/>
    </source>
</evidence>
<keyword evidence="1" id="KW-0175">Coiled coil</keyword>
<feature type="compositionally biased region" description="Low complexity" evidence="2">
    <location>
        <begin position="95"/>
        <end position="115"/>
    </location>
</feature>
<feature type="coiled-coil region" evidence="1">
    <location>
        <begin position="221"/>
        <end position="315"/>
    </location>
</feature>
<feature type="region of interest" description="Disordered" evidence="2">
    <location>
        <begin position="86"/>
        <end position="118"/>
    </location>
</feature>
<protein>
    <recommendedName>
        <fullName evidence="5">START domain-containing protein</fullName>
    </recommendedName>
</protein>
<gene>
    <name evidence="3" type="ORF">ACHAWO_009667</name>
</gene>
<feature type="region of interest" description="Disordered" evidence="2">
    <location>
        <begin position="315"/>
        <end position="378"/>
    </location>
</feature>
<keyword evidence="4" id="KW-1185">Reference proteome</keyword>
<accession>A0ABD3PE50</accession>
<evidence type="ECO:0008006" key="5">
    <source>
        <dbReference type="Google" id="ProtNLM"/>
    </source>
</evidence>
<evidence type="ECO:0000313" key="3">
    <source>
        <dbReference type="EMBL" id="KAL3786323.1"/>
    </source>
</evidence>
<feature type="compositionally biased region" description="Low complexity" evidence="2">
    <location>
        <begin position="343"/>
        <end position="361"/>
    </location>
</feature>
<feature type="region of interest" description="Disordered" evidence="2">
    <location>
        <begin position="136"/>
        <end position="208"/>
    </location>
</feature>
<organism evidence="3 4">
    <name type="scientific">Cyclotella atomus</name>
    <dbReference type="NCBI Taxonomy" id="382360"/>
    <lineage>
        <taxon>Eukaryota</taxon>
        <taxon>Sar</taxon>
        <taxon>Stramenopiles</taxon>
        <taxon>Ochrophyta</taxon>
        <taxon>Bacillariophyta</taxon>
        <taxon>Coscinodiscophyceae</taxon>
        <taxon>Thalassiosirophycidae</taxon>
        <taxon>Stephanodiscales</taxon>
        <taxon>Stephanodiscaceae</taxon>
        <taxon>Cyclotella</taxon>
    </lineage>
</organism>
<dbReference type="Proteomes" id="UP001530400">
    <property type="component" value="Unassembled WGS sequence"/>
</dbReference>
<feature type="compositionally biased region" description="Polar residues" evidence="2">
    <location>
        <begin position="190"/>
        <end position="207"/>
    </location>
</feature>
<evidence type="ECO:0000256" key="1">
    <source>
        <dbReference type="SAM" id="Coils"/>
    </source>
</evidence>
<reference evidence="3 4" key="1">
    <citation type="submission" date="2024-10" db="EMBL/GenBank/DDBJ databases">
        <title>Updated reference genomes for cyclostephanoid diatoms.</title>
        <authorList>
            <person name="Roberts W.R."/>
            <person name="Alverson A.J."/>
        </authorList>
    </citation>
    <scope>NUCLEOTIDE SEQUENCE [LARGE SCALE GENOMIC DNA]</scope>
    <source>
        <strain evidence="3 4">AJA010-31</strain>
    </source>
</reference>
<evidence type="ECO:0000313" key="4">
    <source>
        <dbReference type="Proteomes" id="UP001530400"/>
    </source>
</evidence>
<comment type="caution">
    <text evidence="3">The sequence shown here is derived from an EMBL/GenBank/DDBJ whole genome shotgun (WGS) entry which is preliminary data.</text>
</comment>
<sequence>MPSQVVQPLINAPSQHLQLQQGIHQHPQPLQPINATQALQLQQKMQINPNQKQPDQVVGPATAAVAAQTRSQHIPTAQHPQYQYQQFPNGAVPGQQPQQAKPQMQQQALQYQQQQRVNPNVRPQQYIQTQPVVMPTNGNNISINPQQQMQSQQIRQVNTQQRNPQYTQQRTQQSQNPPPNPRSIPTPSSQSPVITSPVPTSQSNSHTPLYERLVTEEVKELKECVRLIEQQSRRIADLEKIHLDLEKRLEVETTQRQRLEYTLQYRERYWKTSTEKLEGERTKLETNVKEEKIKVERLLDMVNRLQNEIQSMIKNKFNPASRSDGHLPGSNSGGMKRVTSGQAASGGNRSRSESGASGSRAEGQHPSSGGGGSRNATKRHIGPHELLACNGSAEAVRERNAFTSLLDFFGIQYYKLSMPLATALIIAAATYAAKAKSDDVTDENDSSNPENITPAFVEGKTPIELLPLEQKLTIFEHPIATISFYDCASLDSNDLTVVIGKLENRVKDIVKANPWLGGWLISGKGIGSFDKTHRLWYDPSGEEMAPGIFQEIAFKDVPVGRSTPFVEYETILCKSSALVKNNPLIVNRKEEPLFRVRIIPEPDERALGGVDSWHVNGFALVVSMSHVCGDAHTYYRIQNMILGKEHITALIPQRELSFSQKVTELMGRQEAHYVSHVTTDPAWAKLFRTSSSADEDPESELKGRVFTIDKNFIGNIKAMSMVSGNVADLTTSVMRSPMSNANRFELDSIQNPTQSTNDILVSWFWNEVKPDVGMMAVNLRDRVQIISNNHVGNYNNPISYTPEDYKSPMLIRESLKQCRRSGVSESGAPTVLPRASPDTTFSIVTNWSSFRPLAQNQISEDESKDISGWNCNNGVTFLRHLPLIYPRQMIKTMPKRMSSMIIFSSGQDVGCVVIAPNRVMQEIDLCGLVQGMIAQF</sequence>
<dbReference type="EMBL" id="JALLPJ020000655">
    <property type="protein sequence ID" value="KAL3786323.1"/>
    <property type="molecule type" value="Genomic_DNA"/>
</dbReference>
<feature type="compositionally biased region" description="Low complexity" evidence="2">
    <location>
        <begin position="139"/>
        <end position="175"/>
    </location>
</feature>
<proteinExistence type="predicted"/>
<name>A0ABD3PE50_9STRA</name>